<feature type="signal peptide" evidence="2">
    <location>
        <begin position="1"/>
        <end position="28"/>
    </location>
</feature>
<dbReference type="SUPFAM" id="SSF53850">
    <property type="entry name" value="Periplasmic binding protein-like II"/>
    <property type="match status" value="1"/>
</dbReference>
<dbReference type="Proteomes" id="UP000295632">
    <property type="component" value="Unassembled WGS sequence"/>
</dbReference>
<dbReference type="OrthoDB" id="9787283at2"/>
<evidence type="ECO:0000256" key="1">
    <source>
        <dbReference type="ARBA" id="ARBA00022729"/>
    </source>
</evidence>
<dbReference type="AlphaFoldDB" id="A0A4R6U4J4"/>
<gene>
    <name evidence="3" type="ORF">EV213_10469</name>
</gene>
<comment type="caution">
    <text evidence="3">The sequence shown here is derived from an EMBL/GenBank/DDBJ whole genome shotgun (WGS) entry which is preliminary data.</text>
</comment>
<dbReference type="RefSeq" id="WP_133579675.1">
    <property type="nucleotide sequence ID" value="NZ_SNYJ01000004.1"/>
</dbReference>
<sequence length="522" mass="58112">MKKKALSISGVIAMGVLFALSGCQNNEAGGEAEDGSLNVSYFVGMVSEVSANVKDLNEVAAYKQLEEKTGVTVDFQHPPVGGDYNQQFNLMMASGELPDVIERNWAQVPGGINKYANEKKLVKLNDYLSDHAPNLSKVLAENPDWKKMISTDDGGIYVFPFIRGEEKLLTFFGPIIRQDWLDTLGLEKPETIDEWHHALTQIKTNDPNGNGEADEIPLLPDLNANAFVGAFGAASGFYQEEGTVKYGPIEPEFKDFIELMKKWYEEGLIDPDYMATDKKLRDAKVTGNQLGSFVSYAGSGIGYYMGLMEESNPNFQLAPTVYPSLNKGELADFAHVAPVYDGYGAAITTSNPDIEETIEWMDYKYGEEGHMLFNFGIEGESYEIIDGYPTFTETITDNEEGLPMVQALGMYVQSSYYGPFVQDVRYIEQYMTSPAQKEAVVIWGKGKNEKDLPVITPTEQESSELSSIMNDVNTYKDSMVNKFVIGEESMENYDNFVETIKSMGMTKAIEINQAALDRYEAR</sequence>
<dbReference type="EMBL" id="SNYJ01000004">
    <property type="protein sequence ID" value="TDQ41071.1"/>
    <property type="molecule type" value="Genomic_DNA"/>
</dbReference>
<dbReference type="PANTHER" id="PTHR43649:SF33">
    <property type="entry name" value="POLYGALACTURONAN_RHAMNOGALACTURONAN-BINDING PROTEIN YTCQ"/>
    <property type="match status" value="1"/>
</dbReference>
<proteinExistence type="predicted"/>
<name>A0A4R6U4J4_9BACI</name>
<accession>A0A4R6U4J4</accession>
<reference evidence="3 4" key="1">
    <citation type="submission" date="2019-03" db="EMBL/GenBank/DDBJ databases">
        <title>Genomic Encyclopedia of Type Strains, Phase IV (KMG-IV): sequencing the most valuable type-strain genomes for metagenomic binning, comparative biology and taxonomic classification.</title>
        <authorList>
            <person name="Goeker M."/>
        </authorList>
    </citation>
    <scope>NUCLEOTIDE SEQUENCE [LARGE SCALE GENOMIC DNA]</scope>
    <source>
        <strain evidence="3 4">DSM 28697</strain>
    </source>
</reference>
<evidence type="ECO:0000313" key="4">
    <source>
        <dbReference type="Proteomes" id="UP000295632"/>
    </source>
</evidence>
<feature type="chain" id="PRO_5020711282" evidence="2">
    <location>
        <begin position="29"/>
        <end position="522"/>
    </location>
</feature>
<dbReference type="PANTHER" id="PTHR43649">
    <property type="entry name" value="ARABINOSE-BINDING PROTEIN-RELATED"/>
    <property type="match status" value="1"/>
</dbReference>
<dbReference type="PROSITE" id="PS51257">
    <property type="entry name" value="PROKAR_LIPOPROTEIN"/>
    <property type="match status" value="1"/>
</dbReference>
<dbReference type="Gene3D" id="3.40.190.10">
    <property type="entry name" value="Periplasmic binding protein-like II"/>
    <property type="match status" value="2"/>
</dbReference>
<evidence type="ECO:0000313" key="3">
    <source>
        <dbReference type="EMBL" id="TDQ41071.1"/>
    </source>
</evidence>
<protein>
    <submittedName>
        <fullName evidence="3">Putative aldouronate transport system substrate-binding protein</fullName>
    </submittedName>
</protein>
<organism evidence="3 4">
    <name type="scientific">Aureibacillus halotolerans</name>
    <dbReference type="NCBI Taxonomy" id="1508390"/>
    <lineage>
        <taxon>Bacteria</taxon>
        <taxon>Bacillati</taxon>
        <taxon>Bacillota</taxon>
        <taxon>Bacilli</taxon>
        <taxon>Bacillales</taxon>
        <taxon>Bacillaceae</taxon>
        <taxon>Aureibacillus</taxon>
    </lineage>
</organism>
<evidence type="ECO:0000256" key="2">
    <source>
        <dbReference type="SAM" id="SignalP"/>
    </source>
</evidence>
<keyword evidence="1 2" id="KW-0732">Signal</keyword>
<keyword evidence="4" id="KW-1185">Reference proteome</keyword>
<dbReference type="InterPro" id="IPR050490">
    <property type="entry name" value="Bact_solute-bd_prot1"/>
</dbReference>